<dbReference type="EnsemblPlants" id="Zm00001eb368260_T001">
    <property type="protein sequence ID" value="Zm00001eb368260_P001"/>
    <property type="gene ID" value="Zm00001eb368260"/>
</dbReference>
<protein>
    <submittedName>
        <fullName evidence="6">Nuclear transcription factor Y subunit B-8</fullName>
    </submittedName>
</protein>
<dbReference type="Pfam" id="PF06203">
    <property type="entry name" value="CCT"/>
    <property type="match status" value="1"/>
</dbReference>
<feature type="region of interest" description="Disordered" evidence="4">
    <location>
        <begin position="218"/>
        <end position="249"/>
    </location>
</feature>
<evidence type="ECO:0000256" key="2">
    <source>
        <dbReference type="ARBA" id="ARBA00023242"/>
    </source>
</evidence>
<evidence type="ECO:0000313" key="7">
    <source>
        <dbReference type="EnsemblPlants" id="Zm00001eb368260_P001"/>
    </source>
</evidence>
<dbReference type="AlphaFoldDB" id="A0A1D6G8R9"/>
<dbReference type="PROSITE" id="PS51017">
    <property type="entry name" value="CCT"/>
    <property type="match status" value="1"/>
</dbReference>
<reference evidence="7" key="3">
    <citation type="submission" date="2019-07" db="EMBL/GenBank/DDBJ databases">
        <authorList>
            <person name="Seetharam A."/>
            <person name="Woodhouse M."/>
            <person name="Cannon E."/>
        </authorList>
    </citation>
    <scope>NUCLEOTIDE SEQUENCE [LARGE SCALE GENOMIC DNA]</scope>
    <source>
        <strain evidence="7">cv. B73</strain>
    </source>
</reference>
<dbReference type="EMBL" id="CM000784">
    <property type="protein sequence ID" value="AQK99543.1"/>
    <property type="molecule type" value="Genomic_DNA"/>
</dbReference>
<accession>A0A1D6G8R9</accession>
<reference evidence="7" key="4">
    <citation type="submission" date="2021-05" db="UniProtKB">
        <authorList>
            <consortium name="EnsemblPlants"/>
        </authorList>
    </citation>
    <scope>IDENTIFICATION</scope>
    <source>
        <strain evidence="7">cv. B73</strain>
    </source>
</reference>
<evidence type="ECO:0000313" key="8">
    <source>
        <dbReference type="Proteomes" id="UP000007305"/>
    </source>
</evidence>
<evidence type="ECO:0000256" key="3">
    <source>
        <dbReference type="PROSITE-ProRule" id="PRU00357"/>
    </source>
</evidence>
<feature type="region of interest" description="Disordered" evidence="4">
    <location>
        <begin position="144"/>
        <end position="171"/>
    </location>
</feature>
<dbReference type="GeneID" id="118473184"/>
<feature type="domain" description="CCT" evidence="5">
    <location>
        <begin position="179"/>
        <end position="221"/>
    </location>
</feature>
<proteinExistence type="predicted"/>
<dbReference type="GO" id="GO:0009909">
    <property type="term" value="P:regulation of flower development"/>
    <property type="evidence" value="ECO:0000318"/>
    <property type="project" value="GO_Central"/>
</dbReference>
<dbReference type="InterPro" id="IPR045281">
    <property type="entry name" value="CONSTANS-like"/>
</dbReference>
<evidence type="ECO:0000256" key="1">
    <source>
        <dbReference type="ARBA" id="ARBA00004123"/>
    </source>
</evidence>
<gene>
    <name evidence="7" type="primary">LOC118473184</name>
    <name evidence="6" type="ORF">ZEAMMB73_Zm00001d012445</name>
</gene>
<comment type="subcellular location">
    <subcellularLocation>
        <location evidence="1 3">Nucleus</location>
    </subcellularLocation>
</comment>
<keyword evidence="8" id="KW-1185">Reference proteome</keyword>
<keyword evidence="2 3" id="KW-0539">Nucleus</keyword>
<feature type="compositionally biased region" description="Low complexity" evidence="4">
    <location>
        <begin position="105"/>
        <end position="117"/>
    </location>
</feature>
<dbReference type="OMA" id="GEWWWRP"/>
<dbReference type="RefSeq" id="XP_035817833.1">
    <property type="nucleotide sequence ID" value="XM_035961940.1"/>
</dbReference>
<dbReference type="Gramene" id="Zm00001eb368260_T001">
    <property type="protein sequence ID" value="Zm00001eb368260_P001"/>
    <property type="gene ID" value="Zm00001eb368260"/>
</dbReference>
<dbReference type="PaxDb" id="4577-GRMZM5G866699_P02"/>
<dbReference type="OrthoDB" id="153872at2759"/>
<name>A0A1D6G8R9_MAIZE</name>
<feature type="region of interest" description="Disordered" evidence="4">
    <location>
        <begin position="96"/>
        <end position="117"/>
    </location>
</feature>
<evidence type="ECO:0000256" key="4">
    <source>
        <dbReference type="SAM" id="MobiDB-lite"/>
    </source>
</evidence>
<dbReference type="InterPro" id="IPR010402">
    <property type="entry name" value="CCT_domain"/>
</dbReference>
<reference evidence="6" key="2">
    <citation type="submission" date="2015-12" db="EMBL/GenBank/DDBJ databases">
        <title>Update maize B73 reference genome by single molecule sequencing technologies.</title>
        <authorList>
            <consortium name="Maize Genome Sequencing Project"/>
            <person name="Ware D."/>
        </authorList>
    </citation>
    <scope>NUCLEOTIDE SEQUENCE</scope>
    <source>
        <tissue evidence="6">Seedling</tissue>
    </source>
</reference>
<reference evidence="8" key="1">
    <citation type="journal article" date="2009" name="Science">
        <title>The B73 maize genome: complexity, diversity, and dynamics.</title>
        <authorList>
            <person name="Schnable P.S."/>
            <person name="Ware D."/>
            <person name="Fulton R.S."/>
            <person name="Stein J.C."/>
            <person name="Wei F."/>
            <person name="Pasternak S."/>
            <person name="Liang C."/>
            <person name="Zhang J."/>
            <person name="Fulton L."/>
            <person name="Graves T.A."/>
            <person name="Minx P."/>
            <person name="Reily A.D."/>
            <person name="Courtney L."/>
            <person name="Kruchowski S.S."/>
            <person name="Tomlinson C."/>
            <person name="Strong C."/>
            <person name="Delehaunty K."/>
            <person name="Fronick C."/>
            <person name="Courtney B."/>
            <person name="Rock S.M."/>
            <person name="Belter E."/>
            <person name="Du F."/>
            <person name="Kim K."/>
            <person name="Abbott R.M."/>
            <person name="Cotton M."/>
            <person name="Levy A."/>
            <person name="Marchetto P."/>
            <person name="Ochoa K."/>
            <person name="Jackson S.M."/>
            <person name="Gillam B."/>
            <person name="Chen W."/>
            <person name="Yan L."/>
            <person name="Higginbotham J."/>
            <person name="Cardenas M."/>
            <person name="Waligorski J."/>
            <person name="Applebaum E."/>
            <person name="Phelps L."/>
            <person name="Falcone J."/>
            <person name="Kanchi K."/>
            <person name="Thane T."/>
            <person name="Scimone A."/>
            <person name="Thane N."/>
            <person name="Henke J."/>
            <person name="Wang T."/>
            <person name="Ruppert J."/>
            <person name="Shah N."/>
            <person name="Rotter K."/>
            <person name="Hodges J."/>
            <person name="Ingenthron E."/>
            <person name="Cordes M."/>
            <person name="Kohlberg S."/>
            <person name="Sgro J."/>
            <person name="Delgado B."/>
            <person name="Mead K."/>
            <person name="Chinwalla A."/>
            <person name="Leonard S."/>
            <person name="Crouse K."/>
            <person name="Collura K."/>
            <person name="Kudrna D."/>
            <person name="Currie J."/>
            <person name="He R."/>
            <person name="Angelova A."/>
            <person name="Rajasekar S."/>
            <person name="Mueller T."/>
            <person name="Lomeli R."/>
            <person name="Scara G."/>
            <person name="Ko A."/>
            <person name="Delaney K."/>
            <person name="Wissotski M."/>
            <person name="Lopez G."/>
            <person name="Campos D."/>
            <person name="Braidotti M."/>
            <person name="Ashley E."/>
            <person name="Golser W."/>
            <person name="Kim H."/>
            <person name="Lee S."/>
            <person name="Lin J."/>
            <person name="Dujmic Z."/>
            <person name="Kim W."/>
            <person name="Talag J."/>
            <person name="Zuccolo A."/>
            <person name="Fan C."/>
            <person name="Sebastian A."/>
            <person name="Kramer M."/>
            <person name="Spiegel L."/>
            <person name="Nascimento L."/>
            <person name="Zutavern T."/>
            <person name="Miller B."/>
            <person name="Ambroise C."/>
            <person name="Muller S."/>
            <person name="Spooner W."/>
            <person name="Narechania A."/>
            <person name="Ren L."/>
            <person name="Wei S."/>
            <person name="Kumari S."/>
            <person name="Faga B."/>
            <person name="Levy M.J."/>
            <person name="McMahan L."/>
            <person name="Van Buren P."/>
            <person name="Vaughn M.W."/>
            <person name="Ying K."/>
            <person name="Yeh C.-T."/>
            <person name="Emrich S.J."/>
            <person name="Jia Y."/>
            <person name="Kalyanaraman A."/>
            <person name="Hsia A.-P."/>
            <person name="Barbazuk W.B."/>
            <person name="Baucom R.S."/>
            <person name="Brutnell T.P."/>
            <person name="Carpita N.C."/>
            <person name="Chaparro C."/>
            <person name="Chia J.-M."/>
            <person name="Deragon J.-M."/>
            <person name="Estill J.C."/>
            <person name="Fu Y."/>
            <person name="Jeddeloh J.A."/>
            <person name="Han Y."/>
            <person name="Lee H."/>
            <person name="Li P."/>
            <person name="Lisch D.R."/>
            <person name="Liu S."/>
            <person name="Liu Z."/>
            <person name="Nagel D.H."/>
            <person name="McCann M.C."/>
            <person name="SanMiguel P."/>
            <person name="Myers A.M."/>
            <person name="Nettleton D."/>
            <person name="Nguyen J."/>
            <person name="Penning B.W."/>
            <person name="Ponnala L."/>
            <person name="Schneider K.L."/>
            <person name="Schwartz D.C."/>
            <person name="Sharma A."/>
            <person name="Soderlund C."/>
            <person name="Springer N.M."/>
            <person name="Sun Q."/>
            <person name="Wang H."/>
            <person name="Waterman M."/>
            <person name="Westerman R."/>
            <person name="Wolfgruber T.K."/>
            <person name="Yang L."/>
            <person name="Yu Y."/>
            <person name="Zhang L."/>
            <person name="Zhou S."/>
            <person name="Zhu Q."/>
            <person name="Bennetzen J.L."/>
            <person name="Dawe R.K."/>
            <person name="Jiang J."/>
            <person name="Jiang N."/>
            <person name="Presting G.G."/>
            <person name="Wessler S.R."/>
            <person name="Aluru S."/>
            <person name="Martienssen R.A."/>
            <person name="Clifton S.W."/>
            <person name="McCombie W.R."/>
            <person name="Wing R.A."/>
            <person name="Wilson R.K."/>
        </authorList>
    </citation>
    <scope>NUCLEOTIDE SEQUENCE [LARGE SCALE GENOMIC DNA]</scope>
    <source>
        <strain evidence="8">cv. B73</strain>
    </source>
</reference>
<dbReference type="GO" id="GO:0005634">
    <property type="term" value="C:nucleus"/>
    <property type="evidence" value="ECO:0000318"/>
    <property type="project" value="GO_Central"/>
</dbReference>
<evidence type="ECO:0000313" key="6">
    <source>
        <dbReference type="EMBL" id="AQK99543.1"/>
    </source>
</evidence>
<dbReference type="Proteomes" id="UP000007305">
    <property type="component" value="Chromosome 8"/>
</dbReference>
<dbReference type="PANTHER" id="PTHR31319">
    <property type="entry name" value="ZINC FINGER PROTEIN CONSTANS-LIKE 4"/>
    <property type="match status" value="1"/>
</dbReference>
<organism evidence="6">
    <name type="scientific">Zea mays</name>
    <name type="common">Maize</name>
    <dbReference type="NCBI Taxonomy" id="4577"/>
    <lineage>
        <taxon>Eukaryota</taxon>
        <taxon>Viridiplantae</taxon>
        <taxon>Streptophyta</taxon>
        <taxon>Embryophyta</taxon>
        <taxon>Tracheophyta</taxon>
        <taxon>Spermatophyta</taxon>
        <taxon>Magnoliopsida</taxon>
        <taxon>Liliopsida</taxon>
        <taxon>Poales</taxon>
        <taxon>Poaceae</taxon>
        <taxon>PACMAD clade</taxon>
        <taxon>Panicoideae</taxon>
        <taxon>Andropogonodae</taxon>
        <taxon>Andropogoneae</taxon>
        <taxon>Tripsacinae</taxon>
        <taxon>Zea</taxon>
    </lineage>
</organism>
<evidence type="ECO:0000259" key="5">
    <source>
        <dbReference type="PROSITE" id="PS51017"/>
    </source>
</evidence>
<dbReference type="PANTHER" id="PTHR31319:SF100">
    <property type="entry name" value="OS01G0835700 PROTEIN"/>
    <property type="match status" value="1"/>
</dbReference>
<sequence>MFRRSSPSPSYSDALMHNHAASFSAPLPVTVTVPVPAQNPRGAAAGGYLDGNVGAFSSPPSSYYNYNNIQRSVSSHSLPMRLQPGDVSLGGRGFYSPSSPSAHQLTTTLPPLSSSPSSSSGELFEFTSPCPVRRVFSTGDLQGMNGSSPPRPVPSADGCGHEGGGTFSQKVARYSAVERKERIERYRVKRHQRNFNKKITYACRKTLADSRPRVKGRFARNGEVDADADEREASDNSYEYGSSRDELGNGSVYSTTGSCYDGDNGEWWWRPPGAAAAAAGDDAQRQRQVGFDDDDELWATLDDLVS</sequence>